<organism evidence="5 6">
    <name type="scientific">Agrocybe pediades</name>
    <dbReference type="NCBI Taxonomy" id="84607"/>
    <lineage>
        <taxon>Eukaryota</taxon>
        <taxon>Fungi</taxon>
        <taxon>Dikarya</taxon>
        <taxon>Basidiomycota</taxon>
        <taxon>Agaricomycotina</taxon>
        <taxon>Agaricomycetes</taxon>
        <taxon>Agaricomycetidae</taxon>
        <taxon>Agaricales</taxon>
        <taxon>Agaricineae</taxon>
        <taxon>Strophariaceae</taxon>
        <taxon>Agrocybe</taxon>
    </lineage>
</organism>
<dbReference type="InterPro" id="IPR031348">
    <property type="entry name" value="PigL_N"/>
</dbReference>
<dbReference type="InterPro" id="IPR002110">
    <property type="entry name" value="Ankyrin_rpt"/>
</dbReference>
<dbReference type="SUPFAM" id="SSF52540">
    <property type="entry name" value="P-loop containing nucleoside triphosphate hydrolases"/>
    <property type="match status" value="1"/>
</dbReference>
<dbReference type="PROSITE" id="PS50297">
    <property type="entry name" value="ANK_REP_REGION"/>
    <property type="match status" value="2"/>
</dbReference>
<feature type="domain" description="Nephrocystin 3-like N-terminal" evidence="4">
    <location>
        <begin position="217"/>
        <end position="378"/>
    </location>
</feature>
<dbReference type="PROSITE" id="PS50088">
    <property type="entry name" value="ANK_REPEAT"/>
    <property type="match status" value="2"/>
</dbReference>
<reference evidence="5 6" key="1">
    <citation type="submission" date="2019-12" db="EMBL/GenBank/DDBJ databases">
        <authorList>
            <person name="Floudas D."/>
            <person name="Bentzer J."/>
            <person name="Ahren D."/>
            <person name="Johansson T."/>
            <person name="Persson P."/>
            <person name="Tunlid A."/>
        </authorList>
    </citation>
    <scope>NUCLEOTIDE SEQUENCE [LARGE SCALE GENOMIC DNA]</scope>
    <source>
        <strain evidence="5 6">CBS 102.39</strain>
    </source>
</reference>
<dbReference type="Gene3D" id="1.25.40.20">
    <property type="entry name" value="Ankyrin repeat-containing domain"/>
    <property type="match status" value="1"/>
</dbReference>
<dbReference type="InterPro" id="IPR027417">
    <property type="entry name" value="P-loop_NTPase"/>
</dbReference>
<dbReference type="AlphaFoldDB" id="A0A8H4VQH0"/>
<dbReference type="InterPro" id="IPR056884">
    <property type="entry name" value="NPHP3-like_N"/>
</dbReference>
<dbReference type="SMART" id="SM00248">
    <property type="entry name" value="ANK"/>
    <property type="match status" value="4"/>
</dbReference>
<evidence type="ECO:0008006" key="7">
    <source>
        <dbReference type="Google" id="ProtNLM"/>
    </source>
</evidence>
<evidence type="ECO:0000259" key="4">
    <source>
        <dbReference type="Pfam" id="PF24883"/>
    </source>
</evidence>
<keyword evidence="6" id="KW-1185">Reference proteome</keyword>
<feature type="repeat" description="ANK" evidence="2">
    <location>
        <begin position="794"/>
        <end position="826"/>
    </location>
</feature>
<evidence type="ECO:0000256" key="2">
    <source>
        <dbReference type="PROSITE-ProRule" id="PRU00023"/>
    </source>
</evidence>
<proteinExistence type="predicted"/>
<protein>
    <recommendedName>
        <fullName evidence="7">NACHT domain-containing protein</fullName>
    </recommendedName>
</protein>
<sequence length="1063" mass="121181">MDPFSLSTGIAGIISLAMTVGTAVLKLQTSFKKAPKSISDLVDEVTSVSSALSLLQSRVDRMRRAEPQIPFNEGVIAALQTPLNRCGETLRDIKEQLDKEITTTRRLIWAAKDEKKIEEMIRKLSFDKTQFTMVLQLDLAASIDDVKSSMETILDVGSSTRAEVQEGFSALMKEEEEKRRKKEKKNQESKKKSLVAWLEPLDYAGKLESSLAQRQPQTCLWLVNGAEVNTWKANPGSHLWLHGIPGSGKTILASALIDSLLSSPTEDECLVYAYCDFRQSDGRDSKHILRTILCQLLTKYKGDFEKDFDDLEQMQKNSLKPPSTTSSLIKYIKKAAGNWGKCWVVIDALDESGDREVLLQAIRMLMDDRHISLFVTSRKEFDISDALWDMSSISLQDDEAENVQSDIRHHIEQEIAYRPKLQNLRRDLKQMVLRKLASKANGMFRWVQCQLDYIATRKTLKGVMDALDNLPTGLFPTYERILQGIEEHGEETSTIAKRTLRWVMGAKRALHLPEIAEAIMIEPRAACLDENLRLLAPEIILEVCSSLLVYNVERETITLSHFSVQEYLFSQHLEGTPLSDYYYISSDRVQLDLALHLLTFLVMEEFHRGPCSSFQELEEFRREHPLLRYAANHWVDHVLSVHSEDDSLVDLVVQNVVDRASCPSHNLFQQAGENFTEASFSSHAPLYHHPINYLFVKADPMWVLRRLLEMRPGLANEMFSPWFGNGLTIASRAFRTDVLHLLLDHGAKIDLEFTFESKTRNALYHAIECGNYDAARLFVVERNTGVDINVVMPGGWTLLHAAASSGSLRFVQLIVEAGCEVNSVSASGKTPLRIAFEMQQPPVARYLIEHGASLEHLIGLVQSQIQWAAPEPWYAQLERIVNVGRKKPLQLTNERIREVAENLSMRLPLKIVPGILDYAEYWAVSTAKREELKVYDRTHNGHGDDYLSITVKGRVKRIVFTTISHDQGFSDCPHLHGTYWNCWTWFEVGRSGSPHRKKLQFNVHASWEDHLHTNVWDYRDPEYGDWFDQLYDGCVVTVYARAEFPAWQNYVKKVEITVYSSCI</sequence>
<feature type="domain" description="Azaphilone pigments biosynthesis cluster protein L N-terminal" evidence="3">
    <location>
        <begin position="1"/>
        <end position="113"/>
    </location>
</feature>
<feature type="repeat" description="ANK" evidence="2">
    <location>
        <begin position="827"/>
        <end position="855"/>
    </location>
</feature>
<dbReference type="Gene3D" id="3.40.50.300">
    <property type="entry name" value="P-loop containing nucleotide triphosphate hydrolases"/>
    <property type="match status" value="1"/>
</dbReference>
<comment type="caution">
    <text evidence="5">The sequence shown here is derived from an EMBL/GenBank/DDBJ whole genome shotgun (WGS) entry which is preliminary data.</text>
</comment>
<name>A0A8H4VQH0_9AGAR</name>
<dbReference type="SUPFAM" id="SSF48403">
    <property type="entry name" value="Ankyrin repeat"/>
    <property type="match status" value="1"/>
</dbReference>
<dbReference type="Pfam" id="PF24883">
    <property type="entry name" value="NPHP3_N"/>
    <property type="match status" value="1"/>
</dbReference>
<dbReference type="Proteomes" id="UP000521872">
    <property type="component" value="Unassembled WGS sequence"/>
</dbReference>
<dbReference type="Pfam" id="PF17111">
    <property type="entry name" value="PigL_N"/>
    <property type="match status" value="1"/>
</dbReference>
<gene>
    <name evidence="5" type="ORF">D9613_008514</name>
</gene>
<dbReference type="InterPro" id="IPR036770">
    <property type="entry name" value="Ankyrin_rpt-contain_sf"/>
</dbReference>
<evidence type="ECO:0000313" key="5">
    <source>
        <dbReference type="EMBL" id="KAF4616605.1"/>
    </source>
</evidence>
<dbReference type="PANTHER" id="PTHR10039">
    <property type="entry name" value="AMELOGENIN"/>
    <property type="match status" value="1"/>
</dbReference>
<dbReference type="PANTHER" id="PTHR10039:SF16">
    <property type="entry name" value="GPI INOSITOL-DEACYLASE"/>
    <property type="match status" value="1"/>
</dbReference>
<accession>A0A8H4VQH0</accession>
<evidence type="ECO:0000313" key="6">
    <source>
        <dbReference type="Proteomes" id="UP000521872"/>
    </source>
</evidence>
<keyword evidence="2" id="KW-0040">ANK repeat</keyword>
<evidence type="ECO:0000259" key="3">
    <source>
        <dbReference type="Pfam" id="PF17111"/>
    </source>
</evidence>
<keyword evidence="1" id="KW-0677">Repeat</keyword>
<dbReference type="EMBL" id="JAACJL010000031">
    <property type="protein sequence ID" value="KAF4616605.1"/>
    <property type="molecule type" value="Genomic_DNA"/>
</dbReference>
<evidence type="ECO:0000256" key="1">
    <source>
        <dbReference type="ARBA" id="ARBA00022737"/>
    </source>
</evidence>
<dbReference type="Pfam" id="PF12796">
    <property type="entry name" value="Ank_2"/>
    <property type="match status" value="1"/>
</dbReference>